<reference evidence="4" key="1">
    <citation type="submission" date="2020-11" db="EMBL/GenBank/DDBJ databases">
        <authorList>
            <person name="Tran Van P."/>
        </authorList>
    </citation>
    <scope>NUCLEOTIDE SEQUENCE</scope>
</reference>
<dbReference type="EMBL" id="LR901611">
    <property type="protein sequence ID" value="CAD7248995.1"/>
    <property type="molecule type" value="Genomic_DNA"/>
</dbReference>
<gene>
    <name evidence="4" type="ORF">DSTB1V02_LOCUS8796</name>
</gene>
<dbReference type="PROSITE" id="PS50240">
    <property type="entry name" value="TRYPSIN_DOM"/>
    <property type="match status" value="1"/>
</dbReference>
<keyword evidence="1" id="KW-1015">Disulfide bond</keyword>
<dbReference type="GO" id="GO:0004252">
    <property type="term" value="F:serine-type endopeptidase activity"/>
    <property type="evidence" value="ECO:0007669"/>
    <property type="project" value="InterPro"/>
</dbReference>
<dbReference type="SUPFAM" id="SSF50494">
    <property type="entry name" value="Trypsin-like serine proteases"/>
    <property type="match status" value="1"/>
</dbReference>
<evidence type="ECO:0000313" key="4">
    <source>
        <dbReference type="EMBL" id="CAD7248995.1"/>
    </source>
</evidence>
<evidence type="ECO:0000313" key="5">
    <source>
        <dbReference type="Proteomes" id="UP000677054"/>
    </source>
</evidence>
<dbReference type="InterPro" id="IPR033116">
    <property type="entry name" value="TRYPSIN_SER"/>
</dbReference>
<protein>
    <recommendedName>
        <fullName evidence="3">Peptidase S1 domain-containing protein</fullName>
    </recommendedName>
</protein>
<dbReference type="Proteomes" id="UP000677054">
    <property type="component" value="Unassembled WGS sequence"/>
</dbReference>
<dbReference type="InterPro" id="IPR001254">
    <property type="entry name" value="Trypsin_dom"/>
</dbReference>
<evidence type="ECO:0000259" key="3">
    <source>
        <dbReference type="PROSITE" id="PS50240"/>
    </source>
</evidence>
<dbReference type="PROSITE" id="PS00135">
    <property type="entry name" value="TRYPSIN_SER"/>
    <property type="match status" value="1"/>
</dbReference>
<dbReference type="AlphaFoldDB" id="A0A7R9A6T5"/>
<evidence type="ECO:0000256" key="2">
    <source>
        <dbReference type="ARBA" id="ARBA00024195"/>
    </source>
</evidence>
<dbReference type="GO" id="GO:0006508">
    <property type="term" value="P:proteolysis"/>
    <property type="evidence" value="ECO:0007669"/>
    <property type="project" value="InterPro"/>
</dbReference>
<name>A0A7R9A6T5_9CRUS</name>
<dbReference type="EMBL" id="CAJPEV010002094">
    <property type="protein sequence ID" value="CAG0895628.1"/>
    <property type="molecule type" value="Genomic_DNA"/>
</dbReference>
<dbReference type="PANTHER" id="PTHR24256">
    <property type="entry name" value="TRYPTASE-RELATED"/>
    <property type="match status" value="1"/>
</dbReference>
<comment type="similarity">
    <text evidence="2">Belongs to the peptidase S1 family. CLIP subfamily.</text>
</comment>
<dbReference type="Gene3D" id="2.40.10.10">
    <property type="entry name" value="Trypsin-like serine proteases"/>
    <property type="match status" value="3"/>
</dbReference>
<dbReference type="InterPro" id="IPR051487">
    <property type="entry name" value="Ser/Thr_Proteases_Immune/Dev"/>
</dbReference>
<accession>A0A7R9A6T5</accession>
<dbReference type="SMART" id="SM00020">
    <property type="entry name" value="Tryp_SPc"/>
    <property type="match status" value="1"/>
</dbReference>
<dbReference type="InterPro" id="IPR009003">
    <property type="entry name" value="Peptidase_S1_PA"/>
</dbReference>
<keyword evidence="5" id="KW-1185">Reference proteome</keyword>
<proteinExistence type="inferred from homology"/>
<evidence type="ECO:0000256" key="1">
    <source>
        <dbReference type="ARBA" id="ARBA00023157"/>
    </source>
</evidence>
<dbReference type="InterPro" id="IPR043504">
    <property type="entry name" value="Peptidase_S1_PA_chymotrypsin"/>
</dbReference>
<dbReference type="Pfam" id="PF00089">
    <property type="entry name" value="Trypsin"/>
    <property type="match status" value="1"/>
</dbReference>
<organism evidence="4">
    <name type="scientific">Darwinula stevensoni</name>
    <dbReference type="NCBI Taxonomy" id="69355"/>
    <lineage>
        <taxon>Eukaryota</taxon>
        <taxon>Metazoa</taxon>
        <taxon>Ecdysozoa</taxon>
        <taxon>Arthropoda</taxon>
        <taxon>Crustacea</taxon>
        <taxon>Oligostraca</taxon>
        <taxon>Ostracoda</taxon>
        <taxon>Podocopa</taxon>
        <taxon>Podocopida</taxon>
        <taxon>Darwinulocopina</taxon>
        <taxon>Darwinuloidea</taxon>
        <taxon>Darwinulidae</taxon>
        <taxon>Darwinula</taxon>
    </lineage>
</organism>
<sequence>MSMNDEVVQKMKVTQTMVHDNYTASESDIALMKLNDSGNITKWVQLICVPSNDELSDEFLDGVRHTFGGPYRGEVAGWGRDASDRGTDVLTEVQLTVIPQQYRTVCGGDSGSPMVFPSHSLLKSQWVVEGIVSHIYKKSGQNCSNYEPGQYGSCLRLESVCPGLESNSVFKMSKRKNMSLCEKIVLLDTVKLQPQGTSQPCLVELLRGQKFTVARPVAQEQTLREKWSE</sequence>
<feature type="domain" description="Peptidase S1" evidence="3">
    <location>
        <begin position="1"/>
        <end position="144"/>
    </location>
</feature>